<evidence type="ECO:0000259" key="1">
    <source>
        <dbReference type="Pfam" id="PF00271"/>
    </source>
</evidence>
<organism evidence="2 3">
    <name type="scientific">Marinobacter nauticus</name>
    <name type="common">Marinobacter hydrocarbonoclasticus</name>
    <name type="synonym">Marinobacter aquaeolei</name>
    <dbReference type="NCBI Taxonomy" id="2743"/>
    <lineage>
        <taxon>Bacteria</taxon>
        <taxon>Pseudomonadati</taxon>
        <taxon>Pseudomonadota</taxon>
        <taxon>Gammaproteobacteria</taxon>
        <taxon>Pseudomonadales</taxon>
        <taxon>Marinobacteraceae</taxon>
        <taxon>Marinobacter</taxon>
    </lineage>
</organism>
<dbReference type="InterPro" id="IPR027417">
    <property type="entry name" value="P-loop_NTPase"/>
</dbReference>
<comment type="caution">
    <text evidence="2">The sequence shown here is derived from an EMBL/GenBank/DDBJ whole genome shotgun (WGS) entry which is preliminary data.</text>
</comment>
<sequence>HDGPEYATYEALVRHEEIIERVLDLGCRQLDELRQVRADAAGLVVATDIEHAEHIARSLHARGETYSVVTNKTPNAQQAINRFRTSSSRWIVAVGMISEGTDIPRLQVCCYLSRIRTELHYRQVLGRVLRRSGGRDGLAWLFMLAEEKLRGFAERISDDLPEDLAVLRELPMAALEAGVTFDSLEGGVDGVDDATGRGETRADDEADLESHHCLSLAANVIEPTFKVSFSQQYRQQLLACF</sequence>
<accession>A0A3B8WJ98</accession>
<evidence type="ECO:0000313" key="3">
    <source>
        <dbReference type="Proteomes" id="UP000261325"/>
    </source>
</evidence>
<proteinExistence type="predicted"/>
<dbReference type="PANTHER" id="PTHR47396">
    <property type="entry name" value="TYPE I RESTRICTION ENZYME ECOKI R PROTEIN"/>
    <property type="match status" value="1"/>
</dbReference>
<feature type="domain" description="Helicase C-terminal" evidence="1">
    <location>
        <begin position="35"/>
        <end position="131"/>
    </location>
</feature>
<dbReference type="GO" id="GO:0005829">
    <property type="term" value="C:cytosol"/>
    <property type="evidence" value="ECO:0007669"/>
    <property type="project" value="TreeGrafter"/>
</dbReference>
<gene>
    <name evidence="2" type="ORF">DCF82_07995</name>
</gene>
<dbReference type="SUPFAM" id="SSF52540">
    <property type="entry name" value="P-loop containing nucleoside triphosphate hydrolases"/>
    <property type="match status" value="1"/>
</dbReference>
<dbReference type="InterPro" id="IPR050742">
    <property type="entry name" value="Helicase_Restrict-Modif_Enz"/>
</dbReference>
<evidence type="ECO:0000313" key="2">
    <source>
        <dbReference type="EMBL" id="HAC27738.1"/>
    </source>
</evidence>
<dbReference type="Gene3D" id="3.40.50.300">
    <property type="entry name" value="P-loop containing nucleotide triphosphate hydrolases"/>
    <property type="match status" value="1"/>
</dbReference>
<protein>
    <submittedName>
        <fullName evidence="2">Diguanylate cyclase</fullName>
    </submittedName>
</protein>
<dbReference type="Proteomes" id="UP000261325">
    <property type="component" value="Unassembled WGS sequence"/>
</dbReference>
<dbReference type="Pfam" id="PF00271">
    <property type="entry name" value="Helicase_C"/>
    <property type="match status" value="1"/>
</dbReference>
<dbReference type="InterPro" id="IPR001650">
    <property type="entry name" value="Helicase_C-like"/>
</dbReference>
<feature type="non-terminal residue" evidence="2">
    <location>
        <position position="1"/>
    </location>
</feature>
<name>A0A3B8WJ98_MARNT</name>
<reference evidence="2 3" key="1">
    <citation type="journal article" date="2018" name="Nat. Biotechnol.">
        <title>A standardized bacterial taxonomy based on genome phylogeny substantially revises the tree of life.</title>
        <authorList>
            <person name="Parks D.H."/>
            <person name="Chuvochina M."/>
            <person name="Waite D.W."/>
            <person name="Rinke C."/>
            <person name="Skarshewski A."/>
            <person name="Chaumeil P.A."/>
            <person name="Hugenholtz P."/>
        </authorList>
    </citation>
    <scope>NUCLEOTIDE SEQUENCE [LARGE SCALE GENOMIC DNA]</scope>
    <source>
        <strain evidence="2">UBA9049</strain>
    </source>
</reference>
<dbReference type="PANTHER" id="PTHR47396:SF1">
    <property type="entry name" value="ATP-DEPENDENT HELICASE IRC3-RELATED"/>
    <property type="match status" value="1"/>
</dbReference>
<dbReference type="EMBL" id="DLYI01000099">
    <property type="protein sequence ID" value="HAC27738.1"/>
    <property type="molecule type" value="Genomic_DNA"/>
</dbReference>
<dbReference type="AlphaFoldDB" id="A0A3B8WJ98"/>